<dbReference type="AlphaFoldDB" id="A0A1V9XIW6"/>
<organism evidence="2 3">
    <name type="scientific">Tropilaelaps mercedesae</name>
    <dbReference type="NCBI Taxonomy" id="418985"/>
    <lineage>
        <taxon>Eukaryota</taxon>
        <taxon>Metazoa</taxon>
        <taxon>Ecdysozoa</taxon>
        <taxon>Arthropoda</taxon>
        <taxon>Chelicerata</taxon>
        <taxon>Arachnida</taxon>
        <taxon>Acari</taxon>
        <taxon>Parasitiformes</taxon>
        <taxon>Mesostigmata</taxon>
        <taxon>Gamasina</taxon>
        <taxon>Dermanyssoidea</taxon>
        <taxon>Laelapidae</taxon>
        <taxon>Tropilaelaps</taxon>
    </lineage>
</organism>
<keyword evidence="1" id="KW-1133">Transmembrane helix</keyword>
<sequence length="128" mass="13618">MQAHVPLLLYAKLLDRLGAEYMCVASTPDVPLLSFIVIGAYPALIAVMSVRLAALADSTLTLGVSLQWLCPGILLSCLMNLARLPLGFVQPQPPFFGTASGKVICAPNASMYFTGAERTALATRHEAL</sequence>
<dbReference type="Proteomes" id="UP000192247">
    <property type="component" value="Unassembled WGS sequence"/>
</dbReference>
<evidence type="ECO:0000313" key="3">
    <source>
        <dbReference type="Proteomes" id="UP000192247"/>
    </source>
</evidence>
<dbReference type="EMBL" id="MNPL01010014">
    <property type="protein sequence ID" value="OQR73396.1"/>
    <property type="molecule type" value="Genomic_DNA"/>
</dbReference>
<proteinExistence type="predicted"/>
<evidence type="ECO:0000256" key="1">
    <source>
        <dbReference type="SAM" id="Phobius"/>
    </source>
</evidence>
<dbReference type="InParanoid" id="A0A1V9XIW6"/>
<keyword evidence="1" id="KW-0472">Membrane</keyword>
<gene>
    <name evidence="2" type="ORF">BIW11_03585</name>
</gene>
<keyword evidence="1" id="KW-0812">Transmembrane</keyword>
<feature type="transmembrane region" description="Helical" evidence="1">
    <location>
        <begin position="66"/>
        <end position="86"/>
    </location>
</feature>
<name>A0A1V9XIW6_9ACAR</name>
<evidence type="ECO:0000313" key="2">
    <source>
        <dbReference type="EMBL" id="OQR73396.1"/>
    </source>
</evidence>
<comment type="caution">
    <text evidence="2">The sequence shown here is derived from an EMBL/GenBank/DDBJ whole genome shotgun (WGS) entry which is preliminary data.</text>
</comment>
<accession>A0A1V9XIW6</accession>
<feature type="transmembrane region" description="Helical" evidence="1">
    <location>
        <begin position="32"/>
        <end position="54"/>
    </location>
</feature>
<keyword evidence="3" id="KW-1185">Reference proteome</keyword>
<protein>
    <submittedName>
        <fullName evidence="2">Uncharacterized protein</fullName>
    </submittedName>
</protein>
<reference evidence="2 3" key="1">
    <citation type="journal article" date="2017" name="Gigascience">
        <title>Draft genome of the honey bee ectoparasitic mite, Tropilaelaps mercedesae, is shaped by the parasitic life history.</title>
        <authorList>
            <person name="Dong X."/>
            <person name="Armstrong S.D."/>
            <person name="Xia D."/>
            <person name="Makepeace B.L."/>
            <person name="Darby A.C."/>
            <person name="Kadowaki T."/>
        </authorList>
    </citation>
    <scope>NUCLEOTIDE SEQUENCE [LARGE SCALE GENOMIC DNA]</scope>
    <source>
        <strain evidence="2">Wuxi-XJTLU</strain>
    </source>
</reference>